<comment type="caution">
    <text evidence="4">The sequence shown here is derived from an EMBL/GenBank/DDBJ whole genome shotgun (WGS) entry which is preliminary data.</text>
</comment>
<dbReference type="InterPro" id="IPR035901">
    <property type="entry name" value="GIY-YIG_endonuc_sf"/>
</dbReference>
<organism evidence="4 5">
    <name type="scientific">Polycladomyces subterraneus</name>
    <dbReference type="NCBI Taxonomy" id="1016997"/>
    <lineage>
        <taxon>Bacteria</taxon>
        <taxon>Bacillati</taxon>
        <taxon>Bacillota</taxon>
        <taxon>Bacilli</taxon>
        <taxon>Bacillales</taxon>
        <taxon>Thermoactinomycetaceae</taxon>
        <taxon>Polycladomyces</taxon>
    </lineage>
</organism>
<protein>
    <submittedName>
        <fullName evidence="4">GIY-YIG nuclease family protein</fullName>
    </submittedName>
</protein>
<reference evidence="4" key="1">
    <citation type="submission" date="2022-08" db="EMBL/GenBank/DDBJ databases">
        <title>Polycladomyces zharkentsis sp. nov., a novel thermophilic CMC and starch-degrading bacterium isolated from a geothermal spring in Kazakhstan.</title>
        <authorList>
            <person name="Mashzhan A."/>
            <person name="Kistaubaeva A."/>
            <person name="Javier-Lopez R."/>
            <person name="Birkeland N.-K."/>
        </authorList>
    </citation>
    <scope>NUCLEOTIDE SEQUENCE</scope>
    <source>
        <strain evidence="4">KSR 13</strain>
    </source>
</reference>
<dbReference type="Proteomes" id="UP001174196">
    <property type="component" value="Unassembled WGS sequence"/>
</dbReference>
<evidence type="ECO:0000256" key="2">
    <source>
        <dbReference type="SAM" id="MobiDB-lite"/>
    </source>
</evidence>
<dbReference type="RefSeq" id="WP_301237915.1">
    <property type="nucleotide sequence ID" value="NZ_JANRHH010000020.1"/>
</dbReference>
<comment type="similarity">
    <text evidence="1">To endonucleases of group I introns of fungi and phage.</text>
</comment>
<dbReference type="PROSITE" id="PS50164">
    <property type="entry name" value="GIY_YIG"/>
    <property type="match status" value="1"/>
</dbReference>
<feature type="domain" description="GIY-YIG" evidence="3">
    <location>
        <begin position="1"/>
        <end position="93"/>
    </location>
</feature>
<evidence type="ECO:0000259" key="3">
    <source>
        <dbReference type="PROSITE" id="PS50164"/>
    </source>
</evidence>
<gene>
    <name evidence="4" type="ORF">NWF35_04690</name>
</gene>
<dbReference type="InterPro" id="IPR006350">
    <property type="entry name" value="Intron_endoG1"/>
</dbReference>
<name>A0ABT8ILY9_9BACL</name>
<evidence type="ECO:0000256" key="1">
    <source>
        <dbReference type="ARBA" id="ARBA00010045"/>
    </source>
</evidence>
<sequence length="147" mass="17057">MTIGIYSIINKANGKRYIGMSVDIENRWRVHVWMLRNGVHPNEKLQNAWDKYGESKMALEILERFDTVDIEPNGSAEKHFIEMYDSFRNGYNKSLGGDGTVGFIHDPIRLKKLSEKMKGNKHGLGKKRSDETRRNLSEAFRKRKDLS</sequence>
<evidence type="ECO:0000313" key="5">
    <source>
        <dbReference type="Proteomes" id="UP001174196"/>
    </source>
</evidence>
<feature type="compositionally biased region" description="Basic and acidic residues" evidence="2">
    <location>
        <begin position="127"/>
        <end position="147"/>
    </location>
</feature>
<dbReference type="EMBL" id="JANRHH010000020">
    <property type="protein sequence ID" value="MDN4593204.1"/>
    <property type="molecule type" value="Genomic_DNA"/>
</dbReference>
<feature type="region of interest" description="Disordered" evidence="2">
    <location>
        <begin position="115"/>
        <end position="147"/>
    </location>
</feature>
<dbReference type="InterPro" id="IPR000305">
    <property type="entry name" value="GIY-YIG_endonuc"/>
</dbReference>
<keyword evidence="5" id="KW-1185">Reference proteome</keyword>
<dbReference type="SUPFAM" id="SSF82771">
    <property type="entry name" value="GIY-YIG endonuclease"/>
    <property type="match status" value="1"/>
</dbReference>
<evidence type="ECO:0000313" key="4">
    <source>
        <dbReference type="EMBL" id="MDN4593204.1"/>
    </source>
</evidence>
<dbReference type="SMART" id="SM00465">
    <property type="entry name" value="GIYc"/>
    <property type="match status" value="1"/>
</dbReference>
<dbReference type="Gene3D" id="3.40.1440.10">
    <property type="entry name" value="GIY-YIG endonuclease"/>
    <property type="match status" value="1"/>
</dbReference>
<dbReference type="InterPro" id="IPR003611">
    <property type="entry name" value="NUMOD3"/>
</dbReference>
<dbReference type="Pfam" id="PF07460">
    <property type="entry name" value="NUMOD3"/>
    <property type="match status" value="1"/>
</dbReference>
<proteinExistence type="predicted"/>
<dbReference type="CDD" id="cd10437">
    <property type="entry name" value="GIY-YIG_HE_I-TevI_like"/>
    <property type="match status" value="1"/>
</dbReference>
<accession>A0ABT8ILY9</accession>
<dbReference type="Pfam" id="PF01541">
    <property type="entry name" value="GIY-YIG"/>
    <property type="match status" value="1"/>
</dbReference>
<dbReference type="NCBIfam" id="TIGR01453">
    <property type="entry name" value="grpIintron_endo"/>
    <property type="match status" value="1"/>
</dbReference>